<dbReference type="Proteomes" id="UP000188604">
    <property type="component" value="Chromosome"/>
</dbReference>
<accession>A0A1U9KMF6</accession>
<reference evidence="1 2" key="1">
    <citation type="submission" date="2016-03" db="EMBL/GenBank/DDBJ databases">
        <title>Acetic acid bacteria sequencing.</title>
        <authorList>
            <person name="Brandt J."/>
            <person name="Jakob F."/>
            <person name="Vogel R.F."/>
        </authorList>
    </citation>
    <scope>NUCLEOTIDE SEQUENCE [LARGE SCALE GENOMIC DNA]</scope>
    <source>
        <strain evidence="1 2">NBRC 101099</strain>
    </source>
</reference>
<dbReference type="KEGG" id="nch:A0U93_02010"/>
<keyword evidence="2" id="KW-1185">Reference proteome</keyword>
<evidence type="ECO:0000313" key="2">
    <source>
        <dbReference type="Proteomes" id="UP000188604"/>
    </source>
</evidence>
<proteinExistence type="predicted"/>
<dbReference type="AlphaFoldDB" id="A0A1U9KMF6"/>
<sequence length="265" mass="29462">MKFEWLANDATHPKGAIAIPVSVDGIVFFFQVDTGTGIDILYDGIADRRGWSSPHEKTFRPHRLMVGDTVVTDPLFLNWRDEKAEQTSGELGLADLVGKTTVIDYLHQRFCLFSTGQTPVSLLKTARWTDASLSHSKFFVPMHVGQFQSDNIALDTGSSLFPLWLRSADWRAVTGKNSLAAARYSVRTNHFADKVIFRGDMTQAELFVGTTALGRQIAYARTDISDPLQDWGYRIDGILGNAAFLNTILVIDMADSHIRLGIIEP</sequence>
<organism evidence="1 2">
    <name type="scientific">Neoasaia chiangmaiensis</name>
    <dbReference type="NCBI Taxonomy" id="320497"/>
    <lineage>
        <taxon>Bacteria</taxon>
        <taxon>Pseudomonadati</taxon>
        <taxon>Pseudomonadota</taxon>
        <taxon>Alphaproteobacteria</taxon>
        <taxon>Acetobacterales</taxon>
        <taxon>Acetobacteraceae</taxon>
        <taxon>Neoasaia</taxon>
    </lineage>
</organism>
<name>A0A1U9KMF6_9PROT</name>
<dbReference type="EMBL" id="CP014691">
    <property type="protein sequence ID" value="AQS86920.1"/>
    <property type="molecule type" value="Genomic_DNA"/>
</dbReference>
<evidence type="ECO:0000313" key="1">
    <source>
        <dbReference type="EMBL" id="AQS86920.1"/>
    </source>
</evidence>
<protein>
    <submittedName>
        <fullName evidence="1">Uncharacterized protein</fullName>
    </submittedName>
</protein>
<gene>
    <name evidence="1" type="ORF">A0U93_02010</name>
</gene>